<reference evidence="4 6" key="1">
    <citation type="journal article" date="2022" name="Nat. Genet.">
        <title>Improved pea reference genome and pan-genome highlight genomic features and evolutionary characteristics.</title>
        <authorList>
            <person name="Yang T."/>
            <person name="Liu R."/>
            <person name="Luo Y."/>
            <person name="Hu S."/>
            <person name="Wang D."/>
            <person name="Wang C."/>
            <person name="Pandey M.K."/>
            <person name="Ge S."/>
            <person name="Xu Q."/>
            <person name="Li N."/>
            <person name="Li G."/>
            <person name="Huang Y."/>
            <person name="Saxena R.K."/>
            <person name="Ji Y."/>
            <person name="Li M."/>
            <person name="Yan X."/>
            <person name="He Y."/>
            <person name="Liu Y."/>
            <person name="Wang X."/>
            <person name="Xiang C."/>
            <person name="Varshney R.K."/>
            <person name="Ding H."/>
            <person name="Gao S."/>
            <person name="Zong X."/>
        </authorList>
    </citation>
    <scope>NUCLEOTIDE SEQUENCE [LARGE SCALE GENOMIC DNA]</scope>
    <source>
        <strain evidence="4 6">cv. Zhongwan 6</strain>
    </source>
</reference>
<organism evidence="4 6">
    <name type="scientific">Pisum sativum</name>
    <name type="common">Garden pea</name>
    <name type="synonym">Lathyrus oleraceus</name>
    <dbReference type="NCBI Taxonomy" id="3888"/>
    <lineage>
        <taxon>Eukaryota</taxon>
        <taxon>Viridiplantae</taxon>
        <taxon>Streptophyta</taxon>
        <taxon>Embryophyta</taxon>
        <taxon>Tracheophyta</taxon>
        <taxon>Spermatophyta</taxon>
        <taxon>Magnoliopsida</taxon>
        <taxon>eudicotyledons</taxon>
        <taxon>Gunneridae</taxon>
        <taxon>Pentapetalae</taxon>
        <taxon>rosids</taxon>
        <taxon>fabids</taxon>
        <taxon>Fabales</taxon>
        <taxon>Fabaceae</taxon>
        <taxon>Papilionoideae</taxon>
        <taxon>50 kb inversion clade</taxon>
        <taxon>NPAAA clade</taxon>
        <taxon>Hologalegina</taxon>
        <taxon>IRL clade</taxon>
        <taxon>Fabeae</taxon>
        <taxon>Lathyrus</taxon>
    </lineage>
</organism>
<comment type="similarity">
    <text evidence="1">Belongs to the formin-like family. Class-II subfamily.</text>
</comment>
<dbReference type="InterPro" id="IPR051144">
    <property type="entry name" value="Formin_homology_domain"/>
</dbReference>
<dbReference type="InterPro" id="IPR015425">
    <property type="entry name" value="FH2_Formin"/>
</dbReference>
<evidence type="ECO:0000259" key="3">
    <source>
        <dbReference type="Pfam" id="PF02181"/>
    </source>
</evidence>
<gene>
    <name evidence="4" type="ORF">KIW84_057056</name>
    <name evidence="5" type="ORF">KIW84_057057</name>
</gene>
<dbReference type="EMBL" id="JAMSHJ010000005">
    <property type="protein sequence ID" value="KAI5412249.1"/>
    <property type="molecule type" value="Genomic_DNA"/>
</dbReference>
<dbReference type="SUPFAM" id="SSF101447">
    <property type="entry name" value="Formin homology 2 domain (FH2 domain)"/>
    <property type="match status" value="1"/>
</dbReference>
<dbReference type="EMBL" id="JAMSHJ010000005">
    <property type="protein sequence ID" value="KAI5412250.1"/>
    <property type="molecule type" value="Genomic_DNA"/>
</dbReference>
<evidence type="ECO:0000313" key="4">
    <source>
        <dbReference type="EMBL" id="KAI5412249.1"/>
    </source>
</evidence>
<dbReference type="AlphaFoldDB" id="A0A9D4X295"/>
<sequence>MQQQLHNHRASDVARQVESEMGCEDSPSTDDSRVNRPIMSIYAQNFAIPMQTPNFALMTTAMSGPGSDGSHGEKKRACNCEIMLSKVKVSLQDLMSSMLALEESLDVDQVENLIKFCPAKEEMEIIKGYKERKRATSNPLAANAPVNHKKLLL</sequence>
<evidence type="ECO:0000313" key="5">
    <source>
        <dbReference type="EMBL" id="KAI5412250.1"/>
    </source>
</evidence>
<accession>A0A9D4X295</accession>
<feature type="region of interest" description="Disordered" evidence="2">
    <location>
        <begin position="1"/>
        <end position="35"/>
    </location>
</feature>
<evidence type="ECO:0000256" key="1">
    <source>
        <dbReference type="ARBA" id="ARBA00006468"/>
    </source>
</evidence>
<dbReference type="Proteomes" id="UP001058974">
    <property type="component" value="Chromosome 5"/>
</dbReference>
<feature type="domain" description="FH2" evidence="3">
    <location>
        <begin position="74"/>
        <end position="132"/>
    </location>
</feature>
<dbReference type="PANTHER" id="PTHR45733:SF20">
    <property type="entry name" value="FORMIN-LIKE PROTEIN 13"/>
    <property type="match status" value="1"/>
</dbReference>
<dbReference type="PANTHER" id="PTHR45733">
    <property type="entry name" value="FORMIN-J"/>
    <property type="match status" value="1"/>
</dbReference>
<protein>
    <recommendedName>
        <fullName evidence="3">FH2 domain-containing protein</fullName>
    </recommendedName>
</protein>
<dbReference type="Gramene" id="Psat05G0705600-T1">
    <property type="protein sequence ID" value="KAI5412249.1"/>
    <property type="gene ID" value="KIW84_057056"/>
</dbReference>
<evidence type="ECO:0000256" key="2">
    <source>
        <dbReference type="SAM" id="MobiDB-lite"/>
    </source>
</evidence>
<comment type="caution">
    <text evidence="4">The sequence shown here is derived from an EMBL/GenBank/DDBJ whole genome shotgun (WGS) entry which is preliminary data.</text>
</comment>
<feature type="compositionally biased region" description="Basic and acidic residues" evidence="2">
    <location>
        <begin position="9"/>
        <end position="18"/>
    </location>
</feature>
<proteinExistence type="inferred from homology"/>
<dbReference type="Gene3D" id="1.20.58.630">
    <property type="match status" value="1"/>
</dbReference>
<evidence type="ECO:0000313" key="6">
    <source>
        <dbReference type="Proteomes" id="UP001058974"/>
    </source>
</evidence>
<keyword evidence="6" id="KW-1185">Reference proteome</keyword>
<name>A0A9D4X295_PEA</name>
<dbReference type="Gramene" id="Psat05G0705700-T1">
    <property type="protein sequence ID" value="KAI5412250.1"/>
    <property type="gene ID" value="KIW84_057057"/>
</dbReference>
<dbReference type="Pfam" id="PF02181">
    <property type="entry name" value="FH2"/>
    <property type="match status" value="1"/>
</dbReference>